<keyword evidence="3" id="KW-0479">Metal-binding</keyword>
<dbReference type="InterPro" id="IPR051458">
    <property type="entry name" value="Cyt/Met_Dipeptidase"/>
</dbReference>
<protein>
    <submittedName>
        <fullName evidence="7">Peptidase M20 dimerisation domain-containing protein</fullName>
    </submittedName>
</protein>
<dbReference type="GO" id="GO:0006508">
    <property type="term" value="P:proteolysis"/>
    <property type="evidence" value="ECO:0007669"/>
    <property type="project" value="UniProtKB-KW"/>
</dbReference>
<evidence type="ECO:0000313" key="7">
    <source>
        <dbReference type="WBParaSite" id="scf7180000424126.g12372"/>
    </source>
</evidence>
<dbReference type="PANTHER" id="PTHR43270">
    <property type="entry name" value="BETA-ALA-HIS DIPEPTIDASE"/>
    <property type="match status" value="1"/>
</dbReference>
<dbReference type="Gene3D" id="3.30.70.360">
    <property type="match status" value="1"/>
</dbReference>
<organism evidence="6 7">
    <name type="scientific">Meloidogyne floridensis</name>
    <dbReference type="NCBI Taxonomy" id="298350"/>
    <lineage>
        <taxon>Eukaryota</taxon>
        <taxon>Metazoa</taxon>
        <taxon>Ecdysozoa</taxon>
        <taxon>Nematoda</taxon>
        <taxon>Chromadorea</taxon>
        <taxon>Rhabditida</taxon>
        <taxon>Tylenchina</taxon>
        <taxon>Tylenchomorpha</taxon>
        <taxon>Tylenchoidea</taxon>
        <taxon>Meloidogynidae</taxon>
        <taxon>Meloidogyninae</taxon>
        <taxon>Meloidogyne</taxon>
    </lineage>
</organism>
<dbReference type="InterPro" id="IPR011650">
    <property type="entry name" value="Peptidase_M20_dimer"/>
</dbReference>
<dbReference type="WBParaSite" id="scf7180000424126.g12372">
    <property type="protein sequence ID" value="scf7180000424126.g12372"/>
    <property type="gene ID" value="scf7180000424126.g12372"/>
</dbReference>
<keyword evidence="4" id="KW-0378">Hydrolase</keyword>
<proteinExistence type="inferred from homology"/>
<accession>A0A915PC75</accession>
<dbReference type="SUPFAM" id="SSF53187">
    <property type="entry name" value="Zn-dependent exopeptidases"/>
    <property type="match status" value="1"/>
</dbReference>
<feature type="domain" description="Peptidase M20 dimerisation" evidence="5">
    <location>
        <begin position="212"/>
        <end position="385"/>
    </location>
</feature>
<dbReference type="PANTHER" id="PTHR43270:SF4">
    <property type="entry name" value="CARNOSINE DIPEPTIDASE 2, ISOFORM A"/>
    <property type="match status" value="1"/>
</dbReference>
<name>A0A915PC75_9BILA</name>
<dbReference type="Proteomes" id="UP000887560">
    <property type="component" value="Unplaced"/>
</dbReference>
<dbReference type="AlphaFoldDB" id="A0A915PC75"/>
<dbReference type="GO" id="GO:0008233">
    <property type="term" value="F:peptidase activity"/>
    <property type="evidence" value="ECO:0007669"/>
    <property type="project" value="UniProtKB-KW"/>
</dbReference>
<evidence type="ECO:0000256" key="1">
    <source>
        <dbReference type="ARBA" id="ARBA00006247"/>
    </source>
</evidence>
<dbReference type="GO" id="GO:0046872">
    <property type="term" value="F:metal ion binding"/>
    <property type="evidence" value="ECO:0007669"/>
    <property type="project" value="UniProtKB-KW"/>
</dbReference>
<keyword evidence="6" id="KW-1185">Reference proteome</keyword>
<keyword evidence="2" id="KW-0645">Protease</keyword>
<evidence type="ECO:0000259" key="5">
    <source>
        <dbReference type="Pfam" id="PF07687"/>
    </source>
</evidence>
<dbReference type="InterPro" id="IPR001261">
    <property type="entry name" value="ArgE/DapE_CS"/>
</dbReference>
<dbReference type="Pfam" id="PF07687">
    <property type="entry name" value="M20_dimer"/>
    <property type="match status" value="1"/>
</dbReference>
<dbReference type="CDD" id="cd05676">
    <property type="entry name" value="M20_dipept_like_CNDP"/>
    <property type="match status" value="1"/>
</dbReference>
<sequence>MSAEDKICDNIFKYIESNKNLWIERLREAVAIPSVSATAEHRQDVFKMIEWTEKMMTKLGISCKQIENSTQTLPDGTTIPLPPVLFGTLGNDKNKKTLLIYGHLDVQPANFDDGWNTEPFKLTEIDGKLFGRGSTDDKGPVLGWLNVIESLQKLGIEIPINLKFCFEGMEESGSLGLDTILNKYKKEFLGDVDFTCISDNYWLGKEKPCITYGLRGICSYQVEVTSPKQDLHSGTYGGAIHEPMIDLCWILSQLTDNNGNILINGLDKMVAELTKEESEVDNSTQLIVQLIGLYDKITSFDMEAFQKDIGVGKLTSTNPKEILMRRWRQPSLSVHGIEGAFYGKGTKTVIPAKVIGKFSIRLVPDMFPAEVDKVVVAHLTKIFAERNTANKIRVIPSGGALAWLGDFRHAHYKAGANAVKKVYGVEPDFTREGGSIPVTLTFQNITGKNVMLLPMGRSDDMAHSQNEKLDVYNYINGMKILIGYQIGCVNYGLDKISVRPLT</sequence>
<evidence type="ECO:0000256" key="3">
    <source>
        <dbReference type="ARBA" id="ARBA00022723"/>
    </source>
</evidence>
<dbReference type="Pfam" id="PF01546">
    <property type="entry name" value="Peptidase_M20"/>
    <property type="match status" value="1"/>
</dbReference>
<evidence type="ECO:0000313" key="6">
    <source>
        <dbReference type="Proteomes" id="UP000887560"/>
    </source>
</evidence>
<evidence type="ECO:0000256" key="2">
    <source>
        <dbReference type="ARBA" id="ARBA00022670"/>
    </source>
</evidence>
<evidence type="ECO:0000256" key="4">
    <source>
        <dbReference type="ARBA" id="ARBA00022801"/>
    </source>
</evidence>
<dbReference type="PROSITE" id="PS00759">
    <property type="entry name" value="ARGE_DAPE_CPG2_2"/>
    <property type="match status" value="1"/>
</dbReference>
<comment type="similarity">
    <text evidence="1">Belongs to the peptidase M20A family.</text>
</comment>
<reference evidence="7" key="1">
    <citation type="submission" date="2022-11" db="UniProtKB">
        <authorList>
            <consortium name="WormBaseParasite"/>
        </authorList>
    </citation>
    <scope>IDENTIFICATION</scope>
</reference>
<dbReference type="Gene3D" id="3.40.630.10">
    <property type="entry name" value="Zn peptidases"/>
    <property type="match status" value="1"/>
</dbReference>
<dbReference type="InterPro" id="IPR002933">
    <property type="entry name" value="Peptidase_M20"/>
</dbReference>